<dbReference type="PRINTS" id="PR00081">
    <property type="entry name" value="GDHRDH"/>
</dbReference>
<evidence type="ECO:0000256" key="2">
    <source>
        <dbReference type="ARBA" id="ARBA00023002"/>
    </source>
</evidence>
<evidence type="ECO:0000256" key="1">
    <source>
        <dbReference type="ARBA" id="ARBA00006484"/>
    </source>
</evidence>
<comment type="caution">
    <text evidence="3">The sequence shown here is derived from an EMBL/GenBank/DDBJ whole genome shotgun (WGS) entry which is preliminary data.</text>
</comment>
<name>A0ABV2AWE2_9GAMM</name>
<dbReference type="Pfam" id="PF13561">
    <property type="entry name" value="adh_short_C2"/>
    <property type="match status" value="1"/>
</dbReference>
<protein>
    <submittedName>
        <fullName evidence="3">Gluconate 5-dehydrogenase</fullName>
    </submittedName>
</protein>
<dbReference type="EMBL" id="APND01000001">
    <property type="protein sequence ID" value="MES1927966.1"/>
    <property type="molecule type" value="Genomic_DNA"/>
</dbReference>
<dbReference type="InterPro" id="IPR020904">
    <property type="entry name" value="Sc_DH/Rdtase_CS"/>
</dbReference>
<reference evidence="3 4" key="1">
    <citation type="submission" date="2013-03" db="EMBL/GenBank/DDBJ databases">
        <title>Salinisphaera dokdonensis CL-ES53 Genome Sequencing.</title>
        <authorList>
            <person name="Li C."/>
            <person name="Lai Q."/>
            <person name="Shao Z."/>
        </authorList>
    </citation>
    <scope>NUCLEOTIDE SEQUENCE [LARGE SCALE GENOMIC DNA]</scope>
    <source>
        <strain evidence="3 4">CL-ES53</strain>
    </source>
</reference>
<comment type="similarity">
    <text evidence="1">Belongs to the short-chain dehydrogenases/reductases (SDR) family.</text>
</comment>
<organism evidence="3 4">
    <name type="scientific">Salinisphaera dokdonensis CL-ES53</name>
    <dbReference type="NCBI Taxonomy" id="1304272"/>
    <lineage>
        <taxon>Bacteria</taxon>
        <taxon>Pseudomonadati</taxon>
        <taxon>Pseudomonadota</taxon>
        <taxon>Gammaproteobacteria</taxon>
        <taxon>Salinisphaerales</taxon>
        <taxon>Salinisphaeraceae</taxon>
        <taxon>Salinisphaera</taxon>
    </lineage>
</organism>
<keyword evidence="4" id="KW-1185">Reference proteome</keyword>
<dbReference type="InterPro" id="IPR036291">
    <property type="entry name" value="NAD(P)-bd_dom_sf"/>
</dbReference>
<proteinExistence type="inferred from homology"/>
<dbReference type="SUPFAM" id="SSF51735">
    <property type="entry name" value="NAD(P)-binding Rossmann-fold domains"/>
    <property type="match status" value="1"/>
</dbReference>
<dbReference type="Gene3D" id="3.40.50.720">
    <property type="entry name" value="NAD(P)-binding Rossmann-like Domain"/>
    <property type="match status" value="1"/>
</dbReference>
<evidence type="ECO:0000313" key="3">
    <source>
        <dbReference type="EMBL" id="MES1927966.1"/>
    </source>
</evidence>
<dbReference type="PANTHER" id="PTHR42760:SF5">
    <property type="entry name" value="2-DEHYDRO-3-DEOXY-D-GLUCONATE 5-DEHYDROGENASE"/>
    <property type="match status" value="1"/>
</dbReference>
<evidence type="ECO:0000313" key="4">
    <source>
        <dbReference type="Proteomes" id="UP001460888"/>
    </source>
</evidence>
<dbReference type="Proteomes" id="UP001460888">
    <property type="component" value="Unassembled WGS sequence"/>
</dbReference>
<accession>A0ABV2AWE2</accession>
<gene>
    <name evidence="3" type="ORF">SADO_01885</name>
</gene>
<sequence>MADSLFDIEGRLALVTGSSRGLGHALAKGLAERGARVVLHGRDADKLAEVARVMQAVTSGEIGYVAFDVTDAAAVKAGLDEVVAAHGLPDILVNNAGLQRRAPLAEFEAADWDAVIATNLSSAFYMASTLARRMSERGSGKIVNIGSVQSKLARETIAPYAASKGGVAMLTCGMAADLARYGIQVNCISPGYFQTDMNTQLWQDDEFNAWIEKRTPAARWGRIEELVGTLVYLCSDASSFVSGQNIFVDGGMTSVV</sequence>
<keyword evidence="2" id="KW-0560">Oxidoreductase</keyword>
<dbReference type="InterPro" id="IPR002347">
    <property type="entry name" value="SDR_fam"/>
</dbReference>
<dbReference type="PRINTS" id="PR00080">
    <property type="entry name" value="SDRFAMILY"/>
</dbReference>
<dbReference type="PROSITE" id="PS00061">
    <property type="entry name" value="ADH_SHORT"/>
    <property type="match status" value="1"/>
</dbReference>
<dbReference type="RefSeq" id="WP_353108752.1">
    <property type="nucleotide sequence ID" value="NZ_APND01000001.1"/>
</dbReference>
<dbReference type="PANTHER" id="PTHR42760">
    <property type="entry name" value="SHORT-CHAIN DEHYDROGENASES/REDUCTASES FAMILY MEMBER"/>
    <property type="match status" value="1"/>
</dbReference>